<proteinExistence type="inferred from homology"/>
<evidence type="ECO:0000313" key="17">
    <source>
        <dbReference type="Proteomes" id="UP000024329"/>
    </source>
</evidence>
<keyword evidence="16" id="KW-0675">Receptor</keyword>
<keyword evidence="9 11" id="KW-0472">Membrane</keyword>
<evidence type="ECO:0000256" key="5">
    <source>
        <dbReference type="ARBA" id="ARBA00022692"/>
    </source>
</evidence>
<gene>
    <name evidence="16" type="ORF">BV97_05748</name>
</gene>
<sequence length="831" mass="89315">MNINRWCCGTALFVLCTASYPAFAQSHTTQVVSEDSAADIIVTARRVEERLQDVPISITAFSQQQLANRNIVSAGDIAIYTPSLSTNSRFGAEKTSFAIRGFNQDAGAAPSVGVYFADAPAPRVVSSTAAGNGAGPGSFFDLQNLQVLKGPQGTLFGRNTSGGAVIIVPQRPTDALEGYVEGSLGNHELRRIQAVVNVPVADTLRVRVGLDRQTRQGFMKSVSGIGPSHFNDIDYWAGRVSVVADITPNLENYTVGTYSKSDTNGSLPRVFACNPSQAATSALVALQCGQVDRGSDRGFHTGEAGLLPPFQKVEQWQVVNTTTWVPADTLTIKNIFAYSQFRESTRGTVYGENLEIVSGPNAGTNAVRVFSNPFPGLNTASGATLTEELQFQGSALGDRLTWQAGAYMERNTPLGFAGIVSTNTASCTGTDAFLGCGPFTPAAGAPAATTTLTARVNKYYLQDYALYSQATFKLNSKLSVTGGIRYTWDRYQLTSRQMNYAPVPPTANPPVGYCVDGFRFGSRGSATNPGTLTVEQCQTHLTGHSQAPTWLIDLDYKPVEDVLLYAKYARGYRQGQLKAEGYGQEAFEPEKIDNYEIGLKTSWRGAVRGTFNIAGFYNDFSNQQITAAGFLRTPGTTPAQLIVNAGKSTIKGIEVDASITPFHGFTLDAAYAYLDTDVKSLTVPPPDIVFSAITLSGARVGYPLTYSPKNKLTVTGTYTLPLPEGYGKLSVGVTYSHIDSQYANYQDTPAFLAGAIPYDYGKLPALDLVNLNVNWGSVADMPVDLALFVTNLTKRKYYNATFGGYPSFGIEGGAVGEPRMIGVRLKYRFGN</sequence>
<feature type="domain" description="TonB-dependent receptor plug" evidence="15">
    <location>
        <begin position="51"/>
        <end position="164"/>
    </location>
</feature>
<protein>
    <submittedName>
        <fullName evidence="16">Outer membrane receptor protein</fullName>
    </submittedName>
</protein>
<comment type="similarity">
    <text evidence="11 12">Belongs to the TonB-dependent receptor family.</text>
</comment>
<evidence type="ECO:0000256" key="6">
    <source>
        <dbReference type="ARBA" id="ARBA00023004"/>
    </source>
</evidence>
<dbReference type="PANTHER" id="PTHR32552">
    <property type="entry name" value="FERRICHROME IRON RECEPTOR-RELATED"/>
    <property type="match status" value="1"/>
</dbReference>
<evidence type="ECO:0000256" key="4">
    <source>
        <dbReference type="ARBA" id="ARBA00022496"/>
    </source>
</evidence>
<keyword evidence="7" id="KW-0406">Ion transport</keyword>
<keyword evidence="10 11" id="KW-0998">Cell outer membrane</keyword>
<dbReference type="InterPro" id="IPR012910">
    <property type="entry name" value="Plug_dom"/>
</dbReference>
<feature type="domain" description="TonB-dependent receptor-like beta-barrel" evidence="14">
    <location>
        <begin position="315"/>
        <end position="792"/>
    </location>
</feature>
<keyword evidence="6" id="KW-0408">Iron</keyword>
<evidence type="ECO:0000256" key="13">
    <source>
        <dbReference type="SAM" id="SignalP"/>
    </source>
</evidence>
<dbReference type="PANTHER" id="PTHR32552:SF81">
    <property type="entry name" value="TONB-DEPENDENT OUTER MEMBRANE RECEPTOR"/>
    <property type="match status" value="1"/>
</dbReference>
<reference evidence="16 17" key="1">
    <citation type="submission" date="2014-03" db="EMBL/GenBank/DDBJ databases">
        <title>Whole genome sequence of Novosphingobium resinovorum KF1.</title>
        <authorList>
            <person name="Gan H.M."/>
            <person name="Gan H.Y."/>
            <person name="Chew T.H."/>
            <person name="Savka M.A."/>
        </authorList>
    </citation>
    <scope>NUCLEOTIDE SEQUENCE [LARGE SCALE GENOMIC DNA]</scope>
    <source>
        <strain evidence="16 17">KF1</strain>
    </source>
</reference>
<dbReference type="Pfam" id="PF07715">
    <property type="entry name" value="Plug"/>
    <property type="match status" value="1"/>
</dbReference>
<evidence type="ECO:0000256" key="2">
    <source>
        <dbReference type="ARBA" id="ARBA00022448"/>
    </source>
</evidence>
<evidence type="ECO:0000256" key="3">
    <source>
        <dbReference type="ARBA" id="ARBA00022452"/>
    </source>
</evidence>
<comment type="subcellular location">
    <subcellularLocation>
        <location evidence="1 11">Cell outer membrane</location>
        <topology evidence="1 11">Multi-pass membrane protein</topology>
    </subcellularLocation>
</comment>
<accession>A0A031IZV4</accession>
<evidence type="ECO:0000313" key="16">
    <source>
        <dbReference type="EMBL" id="EZP66562.1"/>
    </source>
</evidence>
<dbReference type="InterPro" id="IPR036942">
    <property type="entry name" value="Beta-barrel_TonB_sf"/>
</dbReference>
<dbReference type="Proteomes" id="UP000024329">
    <property type="component" value="Unassembled WGS sequence"/>
</dbReference>
<comment type="caution">
    <text evidence="16">The sequence shown here is derived from an EMBL/GenBank/DDBJ whole genome shotgun (WGS) entry which is preliminary data.</text>
</comment>
<keyword evidence="4" id="KW-0410">Iron transport</keyword>
<evidence type="ECO:0000256" key="10">
    <source>
        <dbReference type="ARBA" id="ARBA00023237"/>
    </source>
</evidence>
<feature type="signal peptide" evidence="13">
    <location>
        <begin position="1"/>
        <end position="24"/>
    </location>
</feature>
<keyword evidence="2 11" id="KW-0813">Transport</keyword>
<dbReference type="EMBL" id="JFYZ01000097">
    <property type="protein sequence ID" value="EZP66562.1"/>
    <property type="molecule type" value="Genomic_DNA"/>
</dbReference>
<name>A0A031IZV4_9SPHN</name>
<keyword evidence="8 12" id="KW-0798">TonB box</keyword>
<dbReference type="PROSITE" id="PS52016">
    <property type="entry name" value="TONB_DEPENDENT_REC_3"/>
    <property type="match status" value="1"/>
</dbReference>
<evidence type="ECO:0000256" key="9">
    <source>
        <dbReference type="ARBA" id="ARBA00023136"/>
    </source>
</evidence>
<dbReference type="GO" id="GO:0006826">
    <property type="term" value="P:iron ion transport"/>
    <property type="evidence" value="ECO:0007669"/>
    <property type="project" value="UniProtKB-KW"/>
</dbReference>
<dbReference type="PATRIC" id="fig|158500.4.peg.5822"/>
<dbReference type="InterPro" id="IPR039426">
    <property type="entry name" value="TonB-dep_rcpt-like"/>
</dbReference>
<organism evidence="16 17">
    <name type="scientific">Novosphingobium resinovorum</name>
    <dbReference type="NCBI Taxonomy" id="158500"/>
    <lineage>
        <taxon>Bacteria</taxon>
        <taxon>Pseudomonadati</taxon>
        <taxon>Pseudomonadota</taxon>
        <taxon>Alphaproteobacteria</taxon>
        <taxon>Sphingomonadales</taxon>
        <taxon>Sphingomonadaceae</taxon>
        <taxon>Novosphingobium</taxon>
    </lineage>
</organism>
<dbReference type="RefSeq" id="WP_081799277.1">
    <property type="nucleotide sequence ID" value="NZ_JFYZ01000097.1"/>
</dbReference>
<dbReference type="GO" id="GO:0009279">
    <property type="term" value="C:cell outer membrane"/>
    <property type="evidence" value="ECO:0007669"/>
    <property type="project" value="UniProtKB-SubCell"/>
</dbReference>
<evidence type="ECO:0000256" key="7">
    <source>
        <dbReference type="ARBA" id="ARBA00023065"/>
    </source>
</evidence>
<dbReference type="Pfam" id="PF00593">
    <property type="entry name" value="TonB_dep_Rec_b-barrel"/>
    <property type="match status" value="1"/>
</dbReference>
<evidence type="ECO:0000256" key="1">
    <source>
        <dbReference type="ARBA" id="ARBA00004571"/>
    </source>
</evidence>
<dbReference type="Gene3D" id="2.40.170.20">
    <property type="entry name" value="TonB-dependent receptor, beta-barrel domain"/>
    <property type="match status" value="1"/>
</dbReference>
<dbReference type="AlphaFoldDB" id="A0A031IZV4"/>
<evidence type="ECO:0000256" key="11">
    <source>
        <dbReference type="PROSITE-ProRule" id="PRU01360"/>
    </source>
</evidence>
<keyword evidence="3 11" id="KW-1134">Transmembrane beta strand</keyword>
<keyword evidence="5 11" id="KW-0812">Transmembrane</keyword>
<keyword evidence="13" id="KW-0732">Signal</keyword>
<evidence type="ECO:0000256" key="12">
    <source>
        <dbReference type="RuleBase" id="RU003357"/>
    </source>
</evidence>
<dbReference type="eggNOG" id="COG4774">
    <property type="taxonomic scope" value="Bacteria"/>
</dbReference>
<evidence type="ECO:0000256" key="8">
    <source>
        <dbReference type="ARBA" id="ARBA00023077"/>
    </source>
</evidence>
<evidence type="ECO:0000259" key="14">
    <source>
        <dbReference type="Pfam" id="PF00593"/>
    </source>
</evidence>
<dbReference type="SUPFAM" id="SSF56935">
    <property type="entry name" value="Porins"/>
    <property type="match status" value="1"/>
</dbReference>
<feature type="chain" id="PRO_5001551102" evidence="13">
    <location>
        <begin position="25"/>
        <end position="831"/>
    </location>
</feature>
<evidence type="ECO:0000259" key="15">
    <source>
        <dbReference type="Pfam" id="PF07715"/>
    </source>
</evidence>
<dbReference type="InterPro" id="IPR000531">
    <property type="entry name" value="Beta-barrel_TonB"/>
</dbReference>